<dbReference type="PANTHER" id="PTHR33936:SF24">
    <property type="entry name" value="C2H2-TYPE DOMAIN-CONTAINING PROTEIN"/>
    <property type="match status" value="1"/>
</dbReference>
<reference evidence="1 2" key="1">
    <citation type="submission" date="2018-11" db="EMBL/GenBank/DDBJ databases">
        <authorList>
            <consortium name="Pathogen Informatics"/>
        </authorList>
    </citation>
    <scope>NUCLEOTIDE SEQUENCE [LARGE SCALE GENOMIC DNA]</scope>
</reference>
<protein>
    <submittedName>
        <fullName evidence="1">Uncharacterized protein</fullName>
    </submittedName>
</protein>
<dbReference type="OrthoDB" id="5866964at2759"/>
<dbReference type="PANTHER" id="PTHR33936">
    <property type="entry name" value="PROTEIN CBG17840"/>
    <property type="match status" value="1"/>
</dbReference>
<keyword evidence="2" id="KW-1185">Reference proteome</keyword>
<organism evidence="1 2">
    <name type="scientific">Cylicostephanus goldi</name>
    <name type="common">Nematode worm</name>
    <dbReference type="NCBI Taxonomy" id="71465"/>
    <lineage>
        <taxon>Eukaryota</taxon>
        <taxon>Metazoa</taxon>
        <taxon>Ecdysozoa</taxon>
        <taxon>Nematoda</taxon>
        <taxon>Chromadorea</taxon>
        <taxon>Rhabditida</taxon>
        <taxon>Rhabditina</taxon>
        <taxon>Rhabditomorpha</taxon>
        <taxon>Strongyloidea</taxon>
        <taxon>Strongylidae</taxon>
        <taxon>Cylicostephanus</taxon>
    </lineage>
</organism>
<dbReference type="AlphaFoldDB" id="A0A3P7M9N4"/>
<evidence type="ECO:0000313" key="1">
    <source>
        <dbReference type="EMBL" id="VDN22870.1"/>
    </source>
</evidence>
<sequence>MSDFQEWKHRIEEKCVIRWAVHSKKTSAGRPVTYFRCSRAEPGPSYVEKCTNTKKVVEYCTAFMKMTVQEDESVFVEFCRSHCGHDVSAALLNLDATSESYIASLLKEGLTFKQILRKIRTSCREANNFNTRIYYTTSRDIRRIAIKEKIDPSRKHSIDTISLEMRIEQANVDDGIRRYAPAVNASGDGFILVIITPVQLCWLKKYAARAICIDDTFNLTPYALRLASIVLPDEWDMGVPAAFLLSHRMTEKEISILFEEIAKLLPNFETKFFMSDDTNTFYNGFTQIFPRSNAKKLLCTWHVVQAIKRHCKNLIQTELTSNIVGQVTKLCRLSDPDIFAADYDYLLSFLRQKGENAMLHYFERVWRLKHEFIESKASIRIDTLVDILISLTSCMEEDRQIKMARGIREGRHRLQEQHKCHATAVQLFCSGKANTIVESSGHWSVSVSGCLYHVQQRECPCDSIIIGVAISSLETPDDNLNPELDMAPFAITEEEVVTTTVVDRCKDLVAVLEA</sequence>
<dbReference type="InterPro" id="IPR052797">
    <property type="entry name" value="RegFact_GeneExpr_CellDeath"/>
</dbReference>
<feature type="non-terminal residue" evidence="1">
    <location>
        <position position="514"/>
    </location>
</feature>
<gene>
    <name evidence="1" type="ORF">CGOC_LOCUS9427</name>
</gene>
<name>A0A3P7M9N4_CYLGO</name>
<dbReference type="Proteomes" id="UP000271889">
    <property type="component" value="Unassembled WGS sequence"/>
</dbReference>
<proteinExistence type="predicted"/>
<accession>A0A3P7M9N4</accession>
<evidence type="ECO:0000313" key="2">
    <source>
        <dbReference type="Proteomes" id="UP000271889"/>
    </source>
</evidence>
<dbReference type="EMBL" id="UYRV01106903">
    <property type="protein sequence ID" value="VDN22870.1"/>
    <property type="molecule type" value="Genomic_DNA"/>
</dbReference>